<dbReference type="Pfam" id="PF18290">
    <property type="entry name" value="Nudix_hydro"/>
    <property type="match status" value="1"/>
</dbReference>
<keyword evidence="2" id="KW-0378">Hydrolase</keyword>
<name>A0A8S1KBG5_PARPR</name>
<feature type="domain" description="Pre-nudix hydrolase" evidence="3">
    <location>
        <begin position="15"/>
        <end position="94"/>
    </location>
</feature>
<evidence type="ECO:0000313" key="5">
    <source>
        <dbReference type="Proteomes" id="UP000688137"/>
    </source>
</evidence>
<protein>
    <recommendedName>
        <fullName evidence="3">Pre-nudix hydrolase domain-containing protein</fullName>
    </recommendedName>
</protein>
<dbReference type="PANTHER" id="PTHR13994:SF13">
    <property type="entry name" value="FI03680P"/>
    <property type="match status" value="1"/>
</dbReference>
<dbReference type="GO" id="GO:0035529">
    <property type="term" value="F:NADH pyrophosphatase activity"/>
    <property type="evidence" value="ECO:0007669"/>
    <property type="project" value="TreeGrafter"/>
</dbReference>
<evidence type="ECO:0000256" key="1">
    <source>
        <dbReference type="ARBA" id="ARBA00005582"/>
    </source>
</evidence>
<dbReference type="GO" id="GO:0047631">
    <property type="term" value="F:ADP-ribose diphosphatase activity"/>
    <property type="evidence" value="ECO:0007669"/>
    <property type="project" value="TreeGrafter"/>
</dbReference>
<dbReference type="EMBL" id="CAJJDM010000014">
    <property type="protein sequence ID" value="CAD8051863.1"/>
    <property type="molecule type" value="Genomic_DNA"/>
</dbReference>
<evidence type="ECO:0000256" key="2">
    <source>
        <dbReference type="ARBA" id="ARBA00022801"/>
    </source>
</evidence>
<organism evidence="4 5">
    <name type="scientific">Paramecium primaurelia</name>
    <dbReference type="NCBI Taxonomy" id="5886"/>
    <lineage>
        <taxon>Eukaryota</taxon>
        <taxon>Sar</taxon>
        <taxon>Alveolata</taxon>
        <taxon>Ciliophora</taxon>
        <taxon>Intramacronucleata</taxon>
        <taxon>Oligohymenophorea</taxon>
        <taxon>Peniculida</taxon>
        <taxon>Parameciidae</taxon>
        <taxon>Paramecium</taxon>
    </lineage>
</organism>
<comment type="caution">
    <text evidence="4">The sequence shown here is derived from an EMBL/GenBank/DDBJ whole genome shotgun (WGS) entry which is preliminary data.</text>
</comment>
<proteinExistence type="inferred from homology"/>
<dbReference type="GO" id="GO:0051287">
    <property type="term" value="F:NAD binding"/>
    <property type="evidence" value="ECO:0007669"/>
    <property type="project" value="TreeGrafter"/>
</dbReference>
<dbReference type="OMA" id="NYASHKI"/>
<dbReference type="InterPro" id="IPR003293">
    <property type="entry name" value="Nudix_hydrolase6-like"/>
</dbReference>
<dbReference type="AlphaFoldDB" id="A0A8S1KBG5"/>
<sequence>MQRITKKYYFSLIQKVDNYDCLHINPQSLDKYLVNQSLLQQKLEQILQDSINKNLNAIWLRLDKHQLNLSQLISDLGFQMHHCTQEYLLFSLWLQKEPSRLPNYASHKIILQYYLINSKNQIFLIDDKMPIQDVDDSSLIPIMAQTYFKQNYNINIQPLYICDLNQSINSNIMITLKCQLLEQERNQDNFVNKTISGFDQRYEINSFDKYIIYKKCL</sequence>
<keyword evidence="5" id="KW-1185">Reference proteome</keyword>
<dbReference type="InterPro" id="IPR040618">
    <property type="entry name" value="Pre-Nudix"/>
</dbReference>
<reference evidence="4" key="1">
    <citation type="submission" date="2021-01" db="EMBL/GenBank/DDBJ databases">
        <authorList>
            <consortium name="Genoscope - CEA"/>
            <person name="William W."/>
        </authorList>
    </citation>
    <scope>NUCLEOTIDE SEQUENCE</scope>
</reference>
<dbReference type="Proteomes" id="UP000688137">
    <property type="component" value="Unassembled WGS sequence"/>
</dbReference>
<evidence type="ECO:0000313" key="4">
    <source>
        <dbReference type="EMBL" id="CAD8051863.1"/>
    </source>
</evidence>
<dbReference type="PANTHER" id="PTHR13994">
    <property type="entry name" value="NUDIX HYDROLASE RELATED"/>
    <property type="match status" value="1"/>
</dbReference>
<comment type="similarity">
    <text evidence="1">Belongs to the Nudix hydrolase family.</text>
</comment>
<evidence type="ECO:0000259" key="3">
    <source>
        <dbReference type="Pfam" id="PF18290"/>
    </source>
</evidence>
<accession>A0A8S1KBG5</accession>
<dbReference type="FunFam" id="3.40.630.30:FF:000191">
    <property type="entry name" value="Hydrolase, NUDIX family protein"/>
    <property type="match status" value="1"/>
</dbReference>
<gene>
    <name evidence="4" type="ORF">PPRIM_AZ9-3.1.T0180370</name>
</gene>